<accession>A0A323U1U2</accession>
<comment type="function">
    <text evidence="4">Catalyzes the NADPH-dependent reduction of glutamyl-tRNA(Glu) to glutamate 1-semialdehyde (GSA).</text>
</comment>
<evidence type="ECO:0000313" key="10">
    <source>
        <dbReference type="EMBL" id="PZA04696.1"/>
    </source>
</evidence>
<dbReference type="NCBIfam" id="TIGR01035">
    <property type="entry name" value="hemA"/>
    <property type="match status" value="1"/>
</dbReference>
<reference evidence="10" key="1">
    <citation type="submission" date="2018-06" db="EMBL/GenBank/DDBJ databases">
        <title>Sequence of the Fusobacterium nucleatum str. 12230 genome.</title>
        <authorList>
            <person name="Navarre W."/>
        </authorList>
    </citation>
    <scope>NUCLEOTIDE SEQUENCE [LARGE SCALE GENOMIC DNA]</scope>
    <source>
        <strain evidence="10">12230</strain>
    </source>
</reference>
<dbReference type="SUPFAM" id="SSF69742">
    <property type="entry name" value="Glutamyl tRNA-reductase catalytic, N-terminal domain"/>
    <property type="match status" value="1"/>
</dbReference>
<feature type="active site" description="Nucleophile" evidence="4 5">
    <location>
        <position position="52"/>
    </location>
</feature>
<evidence type="ECO:0000256" key="3">
    <source>
        <dbReference type="ARBA" id="ARBA00023244"/>
    </source>
</evidence>
<comment type="catalytic activity">
    <reaction evidence="4">
        <text>(S)-4-amino-5-oxopentanoate + tRNA(Glu) + NADP(+) = L-glutamyl-tRNA(Glu) + NADPH + H(+)</text>
        <dbReference type="Rhea" id="RHEA:12344"/>
        <dbReference type="Rhea" id="RHEA-COMP:9663"/>
        <dbReference type="Rhea" id="RHEA-COMP:9680"/>
        <dbReference type="ChEBI" id="CHEBI:15378"/>
        <dbReference type="ChEBI" id="CHEBI:57501"/>
        <dbReference type="ChEBI" id="CHEBI:57783"/>
        <dbReference type="ChEBI" id="CHEBI:58349"/>
        <dbReference type="ChEBI" id="CHEBI:78442"/>
        <dbReference type="ChEBI" id="CHEBI:78520"/>
        <dbReference type="EC" id="1.2.1.70"/>
    </reaction>
</comment>
<feature type="binding site" evidence="4 6">
    <location>
        <position position="110"/>
    </location>
    <ligand>
        <name>substrate</name>
    </ligand>
</feature>
<dbReference type="GO" id="GO:0008883">
    <property type="term" value="F:glutamyl-tRNA reductase activity"/>
    <property type="evidence" value="ECO:0007669"/>
    <property type="project" value="UniProtKB-UniRule"/>
</dbReference>
<dbReference type="InterPro" id="IPR018214">
    <property type="entry name" value="GluRdtase_CS"/>
</dbReference>
<feature type="binding site" evidence="4 6">
    <location>
        <position position="99"/>
    </location>
    <ligand>
        <name>substrate</name>
    </ligand>
</feature>
<comment type="domain">
    <text evidence="4">Possesses an unusual extended V-shaped dimeric structure with each monomer consisting of three distinct domains arranged along a curved 'spinal' alpha-helix. The N-terminal catalytic domain specifically recognizes the glutamate moiety of the substrate. The second domain is the NADPH-binding domain, and the third C-terminal domain is responsible for dimerization.</text>
</comment>
<dbReference type="PANTHER" id="PTHR43120">
    <property type="entry name" value="GLUTAMYL-TRNA REDUCTASE 1, CHLOROPLASTIC"/>
    <property type="match status" value="1"/>
</dbReference>
<keyword evidence="1 4" id="KW-0521">NADP</keyword>
<dbReference type="Pfam" id="PF05201">
    <property type="entry name" value="GlutR_N"/>
    <property type="match status" value="1"/>
</dbReference>
<dbReference type="Gene3D" id="3.40.50.720">
    <property type="entry name" value="NAD(P)-binding Rossmann-like Domain"/>
    <property type="match status" value="1"/>
</dbReference>
<gene>
    <name evidence="4 10" type="primary">hemA</name>
    <name evidence="10" type="ORF">DNF10_05015</name>
</gene>
<dbReference type="HAMAP" id="MF_00087">
    <property type="entry name" value="Glu_tRNA_reductase"/>
    <property type="match status" value="1"/>
</dbReference>
<dbReference type="EC" id="1.2.1.70" evidence="4"/>
<keyword evidence="3 4" id="KW-0627">Porphyrin biosynthesis</keyword>
<dbReference type="InterPro" id="IPR015895">
    <property type="entry name" value="4pyrrol_synth_GluRdtase_N"/>
</dbReference>
<proteinExistence type="inferred from homology"/>
<dbReference type="PANTHER" id="PTHR43120:SF1">
    <property type="entry name" value="GLUTAMYL-TRNA REDUCTASE 1, CHLOROPLASTIC"/>
    <property type="match status" value="1"/>
</dbReference>
<dbReference type="InterPro" id="IPR006151">
    <property type="entry name" value="Shikm_DH/Glu-tRNA_Rdtase"/>
</dbReference>
<dbReference type="GO" id="GO:0050661">
    <property type="term" value="F:NADP binding"/>
    <property type="evidence" value="ECO:0007669"/>
    <property type="project" value="InterPro"/>
</dbReference>
<evidence type="ECO:0000256" key="7">
    <source>
        <dbReference type="PIRSR" id="PIRSR000445-3"/>
    </source>
</evidence>
<dbReference type="PROSITE" id="PS00747">
    <property type="entry name" value="GLUTR"/>
    <property type="match status" value="1"/>
</dbReference>
<protein>
    <recommendedName>
        <fullName evidence="4">Glutamyl-tRNA reductase</fullName>
        <shortName evidence="4">GluTR</shortName>
        <ecNumber evidence="4">1.2.1.70</ecNumber>
    </recommendedName>
</protein>
<dbReference type="PIRSF" id="PIRSF000445">
    <property type="entry name" value="4pyrrol_synth_GluRdtase"/>
    <property type="match status" value="1"/>
</dbReference>
<comment type="caution">
    <text evidence="4">Lacks conserved residue(s) required for the propagation of feature annotation.</text>
</comment>
<comment type="caution">
    <text evidence="10">The sequence shown here is derived from an EMBL/GenBank/DDBJ whole genome shotgun (WGS) entry which is preliminary data.</text>
</comment>
<dbReference type="Gene3D" id="3.30.460.30">
    <property type="entry name" value="Glutamyl-tRNA reductase, N-terminal domain"/>
    <property type="match status" value="1"/>
</dbReference>
<evidence type="ECO:0000259" key="8">
    <source>
        <dbReference type="Pfam" id="PF01488"/>
    </source>
</evidence>
<sequence>MLDLENIIVIGTSHENLSLLERENFMRTRPKYIIEKLYTDKKINAYINLSTCLRTEFYIELNSNIDINEIKNLFSVDMIVKSGIEAIEYLFKVSCGFYSVIKGEDQILAQVKGAHAEALENKHSSKFLNIIFNKAIELGKKFRTKSMIAHNALSLEAISLKFIKSKFSNIEDKNIFILGIGELAQDILTLLTKEQLKNIYITNRTYHKAEQIKKKFDIVNIVDYREKYKGMIEADIIISATSAPHIVVEYDRFVPMMKTDKEYLFIDLAVPRDVDERLANFKNIEIHNLDDIWEVYNQNSINRDKLLEDYSYLIDEQMEKLIKSLNYYKEEKTDIFFQSTAQQYRKE</sequence>
<evidence type="ECO:0000256" key="4">
    <source>
        <dbReference type="HAMAP-Rule" id="MF_00087"/>
    </source>
</evidence>
<dbReference type="GO" id="GO:0006782">
    <property type="term" value="P:protoporphyrinogen IX biosynthetic process"/>
    <property type="evidence" value="ECO:0007669"/>
    <property type="project" value="UniProtKB-UniRule"/>
</dbReference>
<evidence type="ECO:0000256" key="6">
    <source>
        <dbReference type="PIRSR" id="PIRSR000445-2"/>
    </source>
</evidence>
<name>A0A323U1U2_FUSNU</name>
<dbReference type="AlphaFoldDB" id="A0A323U1U2"/>
<dbReference type="InterPro" id="IPR036343">
    <property type="entry name" value="GluRdtase_N_sf"/>
</dbReference>
<dbReference type="InterPro" id="IPR036291">
    <property type="entry name" value="NAD(P)-bd_dom_sf"/>
</dbReference>
<dbReference type="CDD" id="cd05213">
    <property type="entry name" value="NAD_bind_Glutamyl_tRNA_reduct"/>
    <property type="match status" value="1"/>
</dbReference>
<evidence type="ECO:0000256" key="1">
    <source>
        <dbReference type="ARBA" id="ARBA00022857"/>
    </source>
</evidence>
<feature type="domain" description="Quinate/shikimate 5-dehydrogenase/glutamyl-tRNA reductase" evidence="8">
    <location>
        <begin position="163"/>
        <end position="295"/>
    </location>
</feature>
<evidence type="ECO:0000256" key="5">
    <source>
        <dbReference type="PIRSR" id="PIRSR000445-1"/>
    </source>
</evidence>
<evidence type="ECO:0000256" key="2">
    <source>
        <dbReference type="ARBA" id="ARBA00023002"/>
    </source>
</evidence>
<feature type="binding site" evidence="4 6">
    <location>
        <begin position="104"/>
        <end position="106"/>
    </location>
    <ligand>
        <name>substrate</name>
    </ligand>
</feature>
<dbReference type="UniPathway" id="UPA00251">
    <property type="reaction ID" value="UER00316"/>
</dbReference>
<comment type="similarity">
    <text evidence="4">Belongs to the glutamyl-tRNA reductase family.</text>
</comment>
<feature type="binding site" evidence="4 7">
    <location>
        <begin position="179"/>
        <end position="184"/>
    </location>
    <ligand>
        <name>NADP(+)</name>
        <dbReference type="ChEBI" id="CHEBI:58349"/>
    </ligand>
</feature>
<organism evidence="10">
    <name type="scientific">Fusobacterium nucleatum</name>
    <dbReference type="NCBI Taxonomy" id="851"/>
    <lineage>
        <taxon>Bacteria</taxon>
        <taxon>Fusobacteriati</taxon>
        <taxon>Fusobacteriota</taxon>
        <taxon>Fusobacteriia</taxon>
        <taxon>Fusobacteriales</taxon>
        <taxon>Fusobacteriaceae</taxon>
        <taxon>Fusobacterium</taxon>
    </lineage>
</organism>
<evidence type="ECO:0000259" key="9">
    <source>
        <dbReference type="Pfam" id="PF05201"/>
    </source>
</evidence>
<dbReference type="EMBL" id="QKOC01000005">
    <property type="protein sequence ID" value="PZA04696.1"/>
    <property type="molecule type" value="Genomic_DNA"/>
</dbReference>
<comment type="pathway">
    <text evidence="4">Porphyrin-containing compound metabolism; protoporphyrin-IX biosynthesis; 5-aminolevulinate from L-glutamyl-tRNA(Glu): step 1/2.</text>
</comment>
<comment type="miscellaneous">
    <text evidence="4">During catalysis, the active site Cys acts as a nucleophile attacking the alpha-carbonyl group of tRNA-bound glutamate with the formation of a thioester intermediate between enzyme and glutamate, and the concomitant release of tRNA(Glu). The thioester intermediate is finally reduced by direct hydride transfer from NADPH, to form the product GSA.</text>
</comment>
<dbReference type="InterPro" id="IPR000343">
    <property type="entry name" value="4pyrrol_synth_GluRdtase"/>
</dbReference>
<dbReference type="SUPFAM" id="SSF51735">
    <property type="entry name" value="NAD(P)-binding Rossmann-fold domains"/>
    <property type="match status" value="1"/>
</dbReference>
<feature type="binding site" evidence="4 6">
    <location>
        <begin position="51"/>
        <end position="54"/>
    </location>
    <ligand>
        <name>substrate</name>
    </ligand>
</feature>
<keyword evidence="2 4" id="KW-0560">Oxidoreductase</keyword>
<comment type="subunit">
    <text evidence="4">Homodimer.</text>
</comment>
<feature type="domain" description="Glutamyl-tRNA reductase N-terminal" evidence="9">
    <location>
        <begin position="10"/>
        <end position="145"/>
    </location>
</feature>
<dbReference type="Pfam" id="PF01488">
    <property type="entry name" value="Shikimate_DH"/>
    <property type="match status" value="1"/>
</dbReference>